<evidence type="ECO:0000313" key="2">
    <source>
        <dbReference type="Proteomes" id="UP000337909"/>
    </source>
</evidence>
<proteinExistence type="predicted"/>
<evidence type="ECO:0000313" key="1">
    <source>
        <dbReference type="EMBL" id="VVO00914.1"/>
    </source>
</evidence>
<accession>A0A5E7CZF4</accession>
<reference evidence="1 2" key="1">
    <citation type="submission" date="2019-09" db="EMBL/GenBank/DDBJ databases">
        <authorList>
            <person name="Chandra G."/>
            <person name="Truman W A."/>
        </authorList>
    </citation>
    <scope>NUCLEOTIDE SEQUENCE [LARGE SCALE GENOMIC DNA]</scope>
    <source>
        <strain evidence="1">PS691</strain>
    </source>
</reference>
<dbReference type="Proteomes" id="UP000337909">
    <property type="component" value="Unassembled WGS sequence"/>
</dbReference>
<gene>
    <name evidence="1" type="ORF">PS691_02625</name>
</gene>
<organism evidence="1 2">
    <name type="scientific">Pseudomonas fluorescens</name>
    <dbReference type="NCBI Taxonomy" id="294"/>
    <lineage>
        <taxon>Bacteria</taxon>
        <taxon>Pseudomonadati</taxon>
        <taxon>Pseudomonadota</taxon>
        <taxon>Gammaproteobacteria</taxon>
        <taxon>Pseudomonadales</taxon>
        <taxon>Pseudomonadaceae</taxon>
        <taxon>Pseudomonas</taxon>
    </lineage>
</organism>
<dbReference type="AlphaFoldDB" id="A0A5E7CZF4"/>
<dbReference type="RefSeq" id="WP_191624315.1">
    <property type="nucleotide sequence ID" value="NZ_CABVHQ010000022.1"/>
</dbReference>
<name>A0A5E7CZF4_PSEFL</name>
<protein>
    <submittedName>
        <fullName evidence="1">Uncharacterized protein</fullName>
    </submittedName>
</protein>
<sequence length="53" mass="5822">MHAARHHPRVILCRYIRDLVSQSSAGANQTSAASHELSRLAVDLNAMLARLVI</sequence>
<dbReference type="EMBL" id="CABVHQ010000022">
    <property type="protein sequence ID" value="VVO00914.1"/>
    <property type="molecule type" value="Genomic_DNA"/>
</dbReference>